<dbReference type="SUPFAM" id="SSF56112">
    <property type="entry name" value="Protein kinase-like (PK-like)"/>
    <property type="match status" value="1"/>
</dbReference>
<dbReference type="Proteomes" id="UP000800200">
    <property type="component" value="Unassembled WGS sequence"/>
</dbReference>
<accession>A0A6A6F0S0</accession>
<dbReference type="InterPro" id="IPR001245">
    <property type="entry name" value="Ser-Thr/Tyr_kinase_cat_dom"/>
</dbReference>
<organism evidence="2 3">
    <name type="scientific">Zopfia rhizophila CBS 207.26</name>
    <dbReference type="NCBI Taxonomy" id="1314779"/>
    <lineage>
        <taxon>Eukaryota</taxon>
        <taxon>Fungi</taxon>
        <taxon>Dikarya</taxon>
        <taxon>Ascomycota</taxon>
        <taxon>Pezizomycotina</taxon>
        <taxon>Dothideomycetes</taxon>
        <taxon>Dothideomycetes incertae sedis</taxon>
        <taxon>Zopfiaceae</taxon>
        <taxon>Zopfia</taxon>
    </lineage>
</organism>
<evidence type="ECO:0000313" key="2">
    <source>
        <dbReference type="EMBL" id="KAF2195726.1"/>
    </source>
</evidence>
<feature type="non-terminal residue" evidence="2">
    <location>
        <position position="186"/>
    </location>
</feature>
<dbReference type="Pfam" id="PF07714">
    <property type="entry name" value="PK_Tyr_Ser-Thr"/>
    <property type="match status" value="1"/>
</dbReference>
<feature type="non-terminal residue" evidence="2">
    <location>
        <position position="1"/>
    </location>
</feature>
<dbReference type="InterPro" id="IPR011009">
    <property type="entry name" value="Kinase-like_dom_sf"/>
</dbReference>
<dbReference type="GO" id="GO:0004672">
    <property type="term" value="F:protein kinase activity"/>
    <property type="evidence" value="ECO:0007669"/>
    <property type="project" value="InterPro"/>
</dbReference>
<protein>
    <recommendedName>
        <fullName evidence="1">Serine-threonine/tyrosine-protein kinase catalytic domain-containing protein</fullName>
    </recommendedName>
</protein>
<dbReference type="AlphaFoldDB" id="A0A6A6F0S0"/>
<dbReference type="Gene3D" id="1.10.510.10">
    <property type="entry name" value="Transferase(Phosphotransferase) domain 1"/>
    <property type="match status" value="1"/>
</dbReference>
<dbReference type="OrthoDB" id="3738511at2759"/>
<feature type="domain" description="Serine-threonine/tyrosine-protein kinase catalytic" evidence="1">
    <location>
        <begin position="49"/>
        <end position="141"/>
    </location>
</feature>
<evidence type="ECO:0000313" key="3">
    <source>
        <dbReference type="Proteomes" id="UP000800200"/>
    </source>
</evidence>
<evidence type="ECO:0000259" key="1">
    <source>
        <dbReference type="Pfam" id="PF07714"/>
    </source>
</evidence>
<reference evidence="2" key="1">
    <citation type="journal article" date="2020" name="Stud. Mycol.">
        <title>101 Dothideomycetes genomes: a test case for predicting lifestyles and emergence of pathogens.</title>
        <authorList>
            <person name="Haridas S."/>
            <person name="Albert R."/>
            <person name="Binder M."/>
            <person name="Bloem J."/>
            <person name="Labutti K."/>
            <person name="Salamov A."/>
            <person name="Andreopoulos B."/>
            <person name="Baker S."/>
            <person name="Barry K."/>
            <person name="Bills G."/>
            <person name="Bluhm B."/>
            <person name="Cannon C."/>
            <person name="Castanera R."/>
            <person name="Culley D."/>
            <person name="Daum C."/>
            <person name="Ezra D."/>
            <person name="Gonzalez J."/>
            <person name="Henrissat B."/>
            <person name="Kuo A."/>
            <person name="Liang C."/>
            <person name="Lipzen A."/>
            <person name="Lutzoni F."/>
            <person name="Magnuson J."/>
            <person name="Mondo S."/>
            <person name="Nolan M."/>
            <person name="Ohm R."/>
            <person name="Pangilinan J."/>
            <person name="Park H.-J."/>
            <person name="Ramirez L."/>
            <person name="Alfaro M."/>
            <person name="Sun H."/>
            <person name="Tritt A."/>
            <person name="Yoshinaga Y."/>
            <person name="Zwiers L.-H."/>
            <person name="Turgeon B."/>
            <person name="Goodwin S."/>
            <person name="Spatafora J."/>
            <person name="Crous P."/>
            <person name="Grigoriev I."/>
        </authorList>
    </citation>
    <scope>NUCLEOTIDE SEQUENCE</scope>
    <source>
        <strain evidence="2">CBS 207.26</strain>
    </source>
</reference>
<name>A0A6A6F0S0_9PEZI</name>
<keyword evidence="3" id="KW-1185">Reference proteome</keyword>
<sequence length="186" mass="21688">PWRSYKKTYKLRLSVDVRVTVAEQRAFLYNEVLVRHFFGSSVKDRFRGFQRIRHANLVPILKVLRFEETIYVMYKYIPVSLHYVANNPRRNEIRLAAILGQIMNGLAYLSTQELEYRSLTCSSILVNLDRGVKINIRALSYITMELMQGYVKDDGVVGVDDLDRWDSDALDFLLETTSITLVNELM</sequence>
<dbReference type="EMBL" id="ML994610">
    <property type="protein sequence ID" value="KAF2195726.1"/>
    <property type="molecule type" value="Genomic_DNA"/>
</dbReference>
<proteinExistence type="predicted"/>
<gene>
    <name evidence="2" type="ORF">K469DRAFT_535857</name>
</gene>